<proteinExistence type="predicted"/>
<dbReference type="SUPFAM" id="SSF54768">
    <property type="entry name" value="dsRNA-binding domain-like"/>
    <property type="match status" value="1"/>
</dbReference>
<protein>
    <recommendedName>
        <fullName evidence="6">DRBM domain-containing protein</fullName>
    </recommendedName>
</protein>
<feature type="domain" description="DUF7915" evidence="3">
    <location>
        <begin position="164"/>
        <end position="313"/>
    </location>
</feature>
<dbReference type="PANTHER" id="PTHR33913:SF1">
    <property type="entry name" value="DRBM DOMAIN-CONTAINING PROTEIN"/>
    <property type="match status" value="1"/>
</dbReference>
<feature type="region of interest" description="Disordered" evidence="1">
    <location>
        <begin position="336"/>
        <end position="368"/>
    </location>
</feature>
<dbReference type="Proteomes" id="UP001174677">
    <property type="component" value="Chromosome 1"/>
</dbReference>
<accession>A0ABQ9N9N7</accession>
<dbReference type="EMBL" id="JARPOI010000001">
    <property type="protein sequence ID" value="KAJ9189211.1"/>
    <property type="molecule type" value="Genomic_DNA"/>
</dbReference>
<dbReference type="Pfam" id="PF25502">
    <property type="entry name" value="DUF7915"/>
    <property type="match status" value="1"/>
</dbReference>
<evidence type="ECO:0008006" key="6">
    <source>
        <dbReference type="Google" id="ProtNLM"/>
    </source>
</evidence>
<evidence type="ECO:0000313" key="5">
    <source>
        <dbReference type="Proteomes" id="UP001174677"/>
    </source>
</evidence>
<name>A0ABQ9N9N7_HEVBR</name>
<dbReference type="Gene3D" id="3.30.160.20">
    <property type="match status" value="1"/>
</dbReference>
<evidence type="ECO:0000256" key="1">
    <source>
        <dbReference type="SAM" id="MobiDB-lite"/>
    </source>
</evidence>
<feature type="domain" description="DUF7913" evidence="2">
    <location>
        <begin position="10"/>
        <end position="128"/>
    </location>
</feature>
<sequence length="663" mass="74064">MSGVMDSADPCPTEDALNTLLGYLVDPKLPSKSSARGSPSQFDQEFVAKQIHAVVLLYNYYYRKQHTHLEFLGFENFCKLAVILRPTLLVHMKLMQLSDDTELDDMEKQLSLTEKKIMDACDIATRLDASRTAPSTEGWPISKVVVFLIDLRKENCLLQFGSITEGVWSMIEQDLELPNNNLNGSMDSNQVNKKTRFIRKPFRNESDANEAVHKQLAFSAVKEATGINERDLMILEKHVVYSMSKEKAAACFYIMQCTLPNNNHIIQIPIEDAINSLQGPLFVRSSSQWMHTKVVEYFHLLPYAEILSDWLAREMLPNSSQVQRVGSKTINVNSSKKFKKPCESEVPEKEELGSKTGSGSTKQNEDDGSRVIELLDDGLCNMEVDNSFVIHTQTKERGSDVSSKVPHDNYQKMTTSIDGCLHGLTDGATADSLKRQRLTECGDGTGTVVVGDRKCNNISSDQDGMPINDSGLVKHQSNSNDLDKMHTIIASRDQELSQAALRVILSKRAKLCFQLRDIQDQIAQCDKNMQIILNGGEGNLAVKIESLIEGCSDVSLRSLSQDTTYQHGKDQSLPQFIKSIPSTQNPCQELDDLCYQNNWILPTYSVTAIDGGFQAKVIVKGIDFEYSSDGDLHLHPREARDSAAAQMLVKLLKEPNMKALKVL</sequence>
<evidence type="ECO:0000259" key="3">
    <source>
        <dbReference type="Pfam" id="PF25502"/>
    </source>
</evidence>
<evidence type="ECO:0000313" key="4">
    <source>
        <dbReference type="EMBL" id="KAJ9189211.1"/>
    </source>
</evidence>
<evidence type="ECO:0000259" key="2">
    <source>
        <dbReference type="Pfam" id="PF25500"/>
    </source>
</evidence>
<reference evidence="4" key="1">
    <citation type="journal article" date="2023" name="Plant Biotechnol. J.">
        <title>Chromosome-level wild Hevea brasiliensis genome provides new tools for genomic-assisted breeding and valuable loci to elevate rubber yield.</title>
        <authorList>
            <person name="Cheng H."/>
            <person name="Song X."/>
            <person name="Hu Y."/>
            <person name="Wu T."/>
            <person name="Yang Q."/>
            <person name="An Z."/>
            <person name="Feng S."/>
            <person name="Deng Z."/>
            <person name="Wu W."/>
            <person name="Zeng X."/>
            <person name="Tu M."/>
            <person name="Wang X."/>
            <person name="Huang H."/>
        </authorList>
    </citation>
    <scope>NUCLEOTIDE SEQUENCE</scope>
    <source>
        <strain evidence="4">MT/VB/25A 57/8</strain>
    </source>
</reference>
<keyword evidence="5" id="KW-1185">Reference proteome</keyword>
<comment type="caution">
    <text evidence="4">The sequence shown here is derived from an EMBL/GenBank/DDBJ whole genome shotgun (WGS) entry which is preliminary data.</text>
</comment>
<dbReference type="InterPro" id="IPR057237">
    <property type="entry name" value="DUF7915"/>
</dbReference>
<feature type="compositionally biased region" description="Basic and acidic residues" evidence="1">
    <location>
        <begin position="340"/>
        <end position="353"/>
    </location>
</feature>
<dbReference type="InterPro" id="IPR057235">
    <property type="entry name" value="DUF7913"/>
</dbReference>
<dbReference type="PANTHER" id="PTHR33913">
    <property type="entry name" value="ALEURONE LAYER MORPHOGENESIS PROTEIN"/>
    <property type="match status" value="1"/>
</dbReference>
<dbReference type="Pfam" id="PF25500">
    <property type="entry name" value="DUF7913"/>
    <property type="match status" value="1"/>
</dbReference>
<organism evidence="4 5">
    <name type="scientific">Hevea brasiliensis</name>
    <name type="common">Para rubber tree</name>
    <name type="synonym">Siphonia brasiliensis</name>
    <dbReference type="NCBI Taxonomy" id="3981"/>
    <lineage>
        <taxon>Eukaryota</taxon>
        <taxon>Viridiplantae</taxon>
        <taxon>Streptophyta</taxon>
        <taxon>Embryophyta</taxon>
        <taxon>Tracheophyta</taxon>
        <taxon>Spermatophyta</taxon>
        <taxon>Magnoliopsida</taxon>
        <taxon>eudicotyledons</taxon>
        <taxon>Gunneridae</taxon>
        <taxon>Pentapetalae</taxon>
        <taxon>rosids</taxon>
        <taxon>fabids</taxon>
        <taxon>Malpighiales</taxon>
        <taxon>Euphorbiaceae</taxon>
        <taxon>Crotonoideae</taxon>
        <taxon>Micrandreae</taxon>
        <taxon>Hevea</taxon>
    </lineage>
</organism>
<gene>
    <name evidence="4" type="ORF">P3X46_000532</name>
</gene>